<feature type="compositionally biased region" description="Basic residues" evidence="7">
    <location>
        <begin position="645"/>
        <end position="660"/>
    </location>
</feature>
<feature type="compositionally biased region" description="Polar residues" evidence="7">
    <location>
        <begin position="711"/>
        <end position="727"/>
    </location>
</feature>
<dbReference type="GO" id="GO:0006508">
    <property type="term" value="P:proteolysis"/>
    <property type="evidence" value="ECO:0007669"/>
    <property type="project" value="UniProtKB-KW"/>
</dbReference>
<feature type="compositionally biased region" description="Basic residues" evidence="7">
    <location>
        <begin position="625"/>
        <end position="637"/>
    </location>
</feature>
<keyword evidence="4 6" id="KW-0788">Thiol protease</keyword>
<feature type="region of interest" description="Disordered" evidence="7">
    <location>
        <begin position="1"/>
        <end position="44"/>
    </location>
</feature>
<feature type="region of interest" description="Disordered" evidence="7">
    <location>
        <begin position="774"/>
        <end position="1014"/>
    </location>
</feature>
<dbReference type="GeneID" id="34584085"/>
<feature type="region of interest" description="Disordered" evidence="7">
    <location>
        <begin position="697"/>
        <end position="731"/>
    </location>
</feature>
<evidence type="ECO:0000256" key="7">
    <source>
        <dbReference type="SAM" id="MobiDB-lite"/>
    </source>
</evidence>
<dbReference type="PANTHER" id="PTHR10183:SF379">
    <property type="entry name" value="CALPAIN-5"/>
    <property type="match status" value="1"/>
</dbReference>
<feature type="active site" evidence="5 6">
    <location>
        <position position="391"/>
    </location>
</feature>
<dbReference type="PANTHER" id="PTHR10183">
    <property type="entry name" value="CALPAIN"/>
    <property type="match status" value="1"/>
</dbReference>
<dbReference type="InterPro" id="IPR022684">
    <property type="entry name" value="Calpain_cysteine_protease"/>
</dbReference>
<evidence type="ECO:0000256" key="2">
    <source>
        <dbReference type="ARBA" id="ARBA00022670"/>
    </source>
</evidence>
<dbReference type="EMBL" id="LVCJ01000002">
    <property type="protein sequence ID" value="OAL40239.1"/>
    <property type="molecule type" value="Genomic_DNA"/>
</dbReference>
<feature type="compositionally biased region" description="Basic residues" evidence="7">
    <location>
        <begin position="969"/>
        <end position="979"/>
    </location>
</feature>
<feature type="compositionally biased region" description="Basic and acidic residues" evidence="7">
    <location>
        <begin position="697"/>
        <end position="710"/>
    </location>
</feature>
<accession>A0A178DDG7</accession>
<keyword evidence="10" id="KW-1185">Reference proteome</keyword>
<dbReference type="Proteomes" id="UP000185904">
    <property type="component" value="Unassembled WGS sequence"/>
</dbReference>
<name>A0A178DDG7_9EURO</name>
<evidence type="ECO:0000256" key="3">
    <source>
        <dbReference type="ARBA" id="ARBA00022801"/>
    </source>
</evidence>
<feature type="compositionally biased region" description="Basic and acidic residues" evidence="7">
    <location>
        <begin position="600"/>
        <end position="624"/>
    </location>
</feature>
<feature type="compositionally biased region" description="Acidic residues" evidence="7">
    <location>
        <begin position="908"/>
        <end position="920"/>
    </location>
</feature>
<dbReference type="SMART" id="SM00230">
    <property type="entry name" value="CysPc"/>
    <property type="match status" value="1"/>
</dbReference>
<protein>
    <recommendedName>
        <fullName evidence="8">Calpain catalytic domain-containing protein</fullName>
    </recommendedName>
</protein>
<feature type="compositionally biased region" description="Polar residues" evidence="7">
    <location>
        <begin position="789"/>
        <end position="805"/>
    </location>
</feature>
<keyword evidence="2 6" id="KW-0645">Protease</keyword>
<reference evidence="9 10" key="1">
    <citation type="submission" date="2016-03" db="EMBL/GenBank/DDBJ databases">
        <title>The draft genome sequence of Fonsecaea nubica causative agent of cutaneous subcutaneous infection in human host.</title>
        <authorList>
            <person name="Costa F."/>
            <person name="Sybren D.H."/>
            <person name="Raittz R.T."/>
            <person name="Weiss V.A."/>
            <person name="Leao A.C."/>
            <person name="Gomes R."/>
            <person name="De Souza E.M."/>
            <person name="Pedrosa F.O."/>
            <person name="Steffens M.B."/>
            <person name="Bombassaro A."/>
            <person name="Tadra-Sfeir M.Z."/>
            <person name="Moreno L.F."/>
            <person name="Najafzadeh M.J."/>
            <person name="Felipe M.S."/>
            <person name="Teixeira M."/>
            <person name="Sun J."/>
            <person name="Xi L."/>
            <person name="Castro M.A."/>
            <person name="Vicente V.A."/>
        </authorList>
    </citation>
    <scope>NUCLEOTIDE SEQUENCE [LARGE SCALE GENOMIC DNA]</scope>
    <source>
        <strain evidence="9 10">CBS 269.64</strain>
    </source>
</reference>
<dbReference type="AlphaFoldDB" id="A0A178DDG7"/>
<feature type="compositionally biased region" description="Basic and acidic residues" evidence="7">
    <location>
        <begin position="880"/>
        <end position="907"/>
    </location>
</feature>
<dbReference type="Pfam" id="PF00648">
    <property type="entry name" value="Peptidase_C2"/>
    <property type="match status" value="1"/>
</dbReference>
<feature type="compositionally biased region" description="Polar residues" evidence="7">
    <location>
        <begin position="827"/>
        <end position="836"/>
    </location>
</feature>
<feature type="region of interest" description="Disordered" evidence="7">
    <location>
        <begin position="600"/>
        <end position="662"/>
    </location>
</feature>
<evidence type="ECO:0000313" key="9">
    <source>
        <dbReference type="EMBL" id="OAL40239.1"/>
    </source>
</evidence>
<feature type="compositionally biased region" description="Basic and acidic residues" evidence="7">
    <location>
        <begin position="1118"/>
        <end position="1130"/>
    </location>
</feature>
<dbReference type="InterPro" id="IPR001300">
    <property type="entry name" value="Peptidase_C2_calpain_cat"/>
</dbReference>
<feature type="region of interest" description="Disordered" evidence="7">
    <location>
        <begin position="1034"/>
        <end position="1174"/>
    </location>
</feature>
<evidence type="ECO:0000259" key="8">
    <source>
        <dbReference type="PROSITE" id="PS50203"/>
    </source>
</evidence>
<proteinExistence type="inferred from homology"/>
<evidence type="ECO:0000256" key="4">
    <source>
        <dbReference type="ARBA" id="ARBA00022807"/>
    </source>
</evidence>
<dbReference type="InterPro" id="IPR038765">
    <property type="entry name" value="Papain-like_cys_pep_sf"/>
</dbReference>
<dbReference type="OrthoDB" id="424753at2759"/>
<dbReference type="PRINTS" id="PR00704">
    <property type="entry name" value="CALPAIN"/>
</dbReference>
<gene>
    <name evidence="9" type="ORF">AYO20_00659</name>
</gene>
<dbReference type="FunFam" id="3.90.70.10:FF:000072">
    <property type="entry name" value="Cysteine proteinase"/>
    <property type="match status" value="1"/>
</dbReference>
<dbReference type="Gene3D" id="3.90.70.10">
    <property type="entry name" value="Cysteine proteinases"/>
    <property type="match status" value="1"/>
</dbReference>
<dbReference type="CDD" id="cd00044">
    <property type="entry name" value="CysPc"/>
    <property type="match status" value="1"/>
</dbReference>
<keyword evidence="3 6" id="KW-0378">Hydrolase</keyword>
<evidence type="ECO:0000256" key="6">
    <source>
        <dbReference type="PROSITE-ProRule" id="PRU00239"/>
    </source>
</evidence>
<feature type="compositionally biased region" description="Basic and acidic residues" evidence="7">
    <location>
        <begin position="1050"/>
        <end position="1062"/>
    </location>
</feature>
<dbReference type="PROSITE" id="PS50203">
    <property type="entry name" value="CALPAIN_CAT"/>
    <property type="match status" value="1"/>
</dbReference>
<evidence type="ECO:0000313" key="10">
    <source>
        <dbReference type="Proteomes" id="UP000185904"/>
    </source>
</evidence>
<feature type="active site" evidence="5 6">
    <location>
        <position position="371"/>
    </location>
</feature>
<comment type="similarity">
    <text evidence="1">Belongs to the peptidase C2 family.</text>
</comment>
<dbReference type="GO" id="GO:0004198">
    <property type="term" value="F:calcium-dependent cysteine-type endopeptidase activity"/>
    <property type="evidence" value="ECO:0007669"/>
    <property type="project" value="InterPro"/>
</dbReference>
<dbReference type="SUPFAM" id="SSF54001">
    <property type="entry name" value="Cysteine proteinases"/>
    <property type="match status" value="1"/>
</dbReference>
<evidence type="ECO:0000256" key="5">
    <source>
        <dbReference type="PIRSR" id="PIRSR622684-1"/>
    </source>
</evidence>
<feature type="active site" evidence="5 6">
    <location>
        <position position="180"/>
    </location>
</feature>
<evidence type="ECO:0000256" key="1">
    <source>
        <dbReference type="ARBA" id="ARBA00007623"/>
    </source>
</evidence>
<comment type="caution">
    <text evidence="9">The sequence shown here is derived from an EMBL/GenBank/DDBJ whole genome shotgun (WGS) entry which is preliminary data.</text>
</comment>
<feature type="compositionally biased region" description="Pro residues" evidence="7">
    <location>
        <begin position="17"/>
        <end position="30"/>
    </location>
</feature>
<feature type="domain" description="Calpain catalytic" evidence="8">
    <location>
        <begin position="151"/>
        <end position="447"/>
    </location>
</feature>
<sequence>MDDRRDNIGGGGGRWYGPPPPDLSLPPPPTKMRRKQRRQPPQETVNQFWDQLNPRYPGKVFTLLPNNPYARKKAAKTPHGTVSGQRAAKSYEEARAECVRDVDRIVRECRRLNQKYRDMHFDIEWDLKSGQRNCLDGLSTPGDSMKPKGVRRVTDIFEKPEFFIKGPTAGDVRQGRDGDCYLMAALCGLGNMEGLINRVCVKQDMDVGVYGFVFFRDGEWQHTIIDDKLYTRAPDYDEAQDERVVWDDINRVDSAEEYRKAHLTGSRALYFAQCSDENETWLPLLEKAYAKAHGDFASIDGGFTGEAIEDLTGGVTTEIYSTDILDREAFWRDELMQVGKKFLFGCATGFFANWLDTTGAPREREGIAEGHAYSIMDAREVEGQRLLKLRNPWGKKEWTGKWSDGSSEWTPEWMKLLDHKFGNDGIFWISYDDLLKKYQHFDRTRIFGPEWNVTQCWTSANVSWSAEYHSTKFSLTLEEKAPVVIVLAQLDDTYFGGLEGGYGFDLQFRLESDDKEDENDYIVRSNGNYGMARSVSTDIELEAGTYSVLIKITATRDTDREHVEDVLPVYAATRREKLIQMGLSYDLAHAKGVIVETKAERKARKEREKTRRAKERQEMKERAKAQAKKHWERQKKRHELEKVRSARHKERKERKKRANGKTRPEVVKVVIVERQGTFDSMANENPESRRETVTIQDGHADKIHDPKKASDSVTVQSSNNSFVTVSTKGPAELSEEPIPILAPAEKPAEEVTAENIVQPLEEVVKVADAEVHAIRPEGSSNKKPAESGNIPSQAGCNDASVQTDSPIVITDIKPLSKPPPRTVPEVDTSQDASPDNQVDVIARRRDSESNTANGPRRGAPLRSETLNSTAAMLGIGSGTDSREYDDLHDGDQLRDSDIDRYHDANREPDEEEEDNQDNDNDDRVSNADSFPPFDWNSELDMSPYTSSDDDESETSSTHTFPPGLGRRGTNIRRGRRRSRSPLLNPPIEIDDPGAKQAGGGGADDPGDHGPNEPWNAVCVVGLRVYSTLKGEGVKLKIVRPSEFSDDDDGADKGTNREKKDKNQTTTTTTTGNDTSESAQADADRKPAVEPTLDPDDISKGAVAVEPESTGAVVAGEVQVRDPADRMKLGARDSGSGSGSSRNSRTMKLGLRPPTEERVSTNTWRTKKEKQLSRR</sequence>
<organism evidence="9 10">
    <name type="scientific">Fonsecaea nubica</name>
    <dbReference type="NCBI Taxonomy" id="856822"/>
    <lineage>
        <taxon>Eukaryota</taxon>
        <taxon>Fungi</taxon>
        <taxon>Dikarya</taxon>
        <taxon>Ascomycota</taxon>
        <taxon>Pezizomycotina</taxon>
        <taxon>Eurotiomycetes</taxon>
        <taxon>Chaetothyriomycetidae</taxon>
        <taxon>Chaetothyriales</taxon>
        <taxon>Herpotrichiellaceae</taxon>
        <taxon>Fonsecaea</taxon>
    </lineage>
</organism>
<dbReference type="RefSeq" id="XP_022505251.1">
    <property type="nucleotide sequence ID" value="XM_022638968.1"/>
</dbReference>